<gene>
    <name evidence="2" type="ORF">E4U91_36185</name>
</gene>
<dbReference type="EMBL" id="SZNQ01000003">
    <property type="protein sequence ID" value="TKS96182.1"/>
    <property type="molecule type" value="Genomic_DNA"/>
</dbReference>
<accession>A0A4V6AUI7</accession>
<evidence type="ECO:0000256" key="1">
    <source>
        <dbReference type="SAM" id="MobiDB-lite"/>
    </source>
</evidence>
<proteinExistence type="predicted"/>
<feature type="compositionally biased region" description="Basic residues" evidence="1">
    <location>
        <begin position="1"/>
        <end position="15"/>
    </location>
</feature>
<dbReference type="AlphaFoldDB" id="A0A4V6AUI7"/>
<evidence type="ECO:0000313" key="2">
    <source>
        <dbReference type="EMBL" id="TKS96182.1"/>
    </source>
</evidence>
<keyword evidence="3" id="KW-1185">Reference proteome</keyword>
<dbReference type="Proteomes" id="UP000305929">
    <property type="component" value="Unassembled WGS sequence"/>
</dbReference>
<evidence type="ECO:0000313" key="3">
    <source>
        <dbReference type="Proteomes" id="UP000305929"/>
    </source>
</evidence>
<comment type="caution">
    <text evidence="2">The sequence shown here is derived from an EMBL/GenBank/DDBJ whole genome shotgun (WGS) entry which is preliminary data.</text>
</comment>
<reference evidence="2 3" key="1">
    <citation type="submission" date="2019-04" db="EMBL/GenBank/DDBJ databases">
        <title>Streptomyces lasaliensis sp. nov., an Actinomycete isolated from soil which produces the polyether antibiotic lasalocid.</title>
        <authorList>
            <person name="Erwin G."/>
            <person name="Haber C."/>
        </authorList>
    </citation>
    <scope>NUCLEOTIDE SEQUENCE [LARGE SCALE GENOMIC DNA]</scope>
    <source>
        <strain evidence="2 3">X-537</strain>
    </source>
</reference>
<protein>
    <submittedName>
        <fullName evidence="2">Uncharacterized protein</fullName>
    </submittedName>
</protein>
<dbReference type="OrthoDB" id="3405222at2"/>
<feature type="region of interest" description="Disordered" evidence="1">
    <location>
        <begin position="1"/>
        <end position="32"/>
    </location>
</feature>
<sequence>MRLAPPRHPRLRRPPLLHPATTGPPPKSRGAGLGLYQLVRELQILLTTWNGACPTCHRDIPTHIRT</sequence>
<name>A0A4V6AUI7_STRLS</name>
<organism evidence="2 3">
    <name type="scientific">Streptomyces lasalocidi</name>
    <name type="common">Streptomyces lasaliensis</name>
    <dbReference type="NCBI Taxonomy" id="324833"/>
    <lineage>
        <taxon>Bacteria</taxon>
        <taxon>Bacillati</taxon>
        <taxon>Actinomycetota</taxon>
        <taxon>Actinomycetes</taxon>
        <taxon>Kitasatosporales</taxon>
        <taxon>Streptomycetaceae</taxon>
        <taxon>Streptomyces</taxon>
    </lineage>
</organism>